<dbReference type="Pfam" id="PF01494">
    <property type="entry name" value="FAD_binding_3"/>
    <property type="match status" value="1"/>
</dbReference>
<evidence type="ECO:0000259" key="5">
    <source>
        <dbReference type="Pfam" id="PF01494"/>
    </source>
</evidence>
<proteinExistence type="predicted"/>
<dbReference type="GO" id="GO:0071949">
    <property type="term" value="F:FAD binding"/>
    <property type="evidence" value="ECO:0007669"/>
    <property type="project" value="InterPro"/>
</dbReference>
<dbReference type="GO" id="GO:0004497">
    <property type="term" value="F:monooxygenase activity"/>
    <property type="evidence" value="ECO:0007669"/>
    <property type="project" value="UniProtKB-KW"/>
</dbReference>
<dbReference type="Pfam" id="PF13450">
    <property type="entry name" value="NAD_binding_8"/>
    <property type="match status" value="1"/>
</dbReference>
<name>A0A545AXL6_9ACTN</name>
<keyword evidence="7" id="KW-1185">Reference proteome</keyword>
<dbReference type="InterPro" id="IPR050493">
    <property type="entry name" value="FAD-dep_Monooxygenase_BioMet"/>
</dbReference>
<dbReference type="OrthoDB" id="9782160at2"/>
<keyword evidence="2 6" id="KW-0503">Monooxygenase</keyword>
<dbReference type="AlphaFoldDB" id="A0A545AXL6"/>
<gene>
    <name evidence="6" type="ORF">FL583_06225</name>
</gene>
<evidence type="ECO:0000256" key="1">
    <source>
        <dbReference type="ARBA" id="ARBA00023002"/>
    </source>
</evidence>
<organism evidence="6 7">
    <name type="scientific">Cryptosporangium phraense</name>
    <dbReference type="NCBI Taxonomy" id="2593070"/>
    <lineage>
        <taxon>Bacteria</taxon>
        <taxon>Bacillati</taxon>
        <taxon>Actinomycetota</taxon>
        <taxon>Actinomycetes</taxon>
        <taxon>Cryptosporangiales</taxon>
        <taxon>Cryptosporangiaceae</taxon>
        <taxon>Cryptosporangium</taxon>
    </lineage>
</organism>
<dbReference type="PANTHER" id="PTHR13789">
    <property type="entry name" value="MONOOXYGENASE"/>
    <property type="match status" value="1"/>
</dbReference>
<reference evidence="6 7" key="1">
    <citation type="submission" date="2019-07" db="EMBL/GenBank/DDBJ databases">
        <title>Cryptosporangium phraense sp. nov., isolated from plant litter.</title>
        <authorList>
            <person name="Suriyachadkun C."/>
        </authorList>
    </citation>
    <scope>NUCLEOTIDE SEQUENCE [LARGE SCALE GENOMIC DNA]</scope>
    <source>
        <strain evidence="6 7">A-T 5661</strain>
    </source>
</reference>
<evidence type="ECO:0000256" key="2">
    <source>
        <dbReference type="ARBA" id="ARBA00023033"/>
    </source>
</evidence>
<comment type="caution">
    <text evidence="6">The sequence shown here is derived from an EMBL/GenBank/DDBJ whole genome shotgun (WGS) entry which is preliminary data.</text>
</comment>
<dbReference type="PANTHER" id="PTHR13789:SF309">
    <property type="entry name" value="PUTATIVE (AFU_ORTHOLOGUE AFUA_6G14510)-RELATED"/>
    <property type="match status" value="1"/>
</dbReference>
<evidence type="ECO:0000313" key="7">
    <source>
        <dbReference type="Proteomes" id="UP000317982"/>
    </source>
</evidence>
<feature type="region of interest" description="Disordered" evidence="3">
    <location>
        <begin position="311"/>
        <end position="333"/>
    </location>
</feature>
<keyword evidence="1" id="KW-0560">Oxidoreductase</keyword>
<dbReference type="PRINTS" id="PR00420">
    <property type="entry name" value="RNGMNOXGNASE"/>
</dbReference>
<dbReference type="SUPFAM" id="SSF51905">
    <property type="entry name" value="FAD/NAD(P)-binding domain"/>
    <property type="match status" value="1"/>
</dbReference>
<dbReference type="EMBL" id="VIRS01000003">
    <property type="protein sequence ID" value="TQS46076.1"/>
    <property type="molecule type" value="Genomic_DNA"/>
</dbReference>
<dbReference type="InterPro" id="IPR036188">
    <property type="entry name" value="FAD/NAD-bd_sf"/>
</dbReference>
<accession>A0A545AXL6</accession>
<keyword evidence="4" id="KW-0732">Signal</keyword>
<dbReference type="Proteomes" id="UP000317982">
    <property type="component" value="Unassembled WGS sequence"/>
</dbReference>
<evidence type="ECO:0000256" key="3">
    <source>
        <dbReference type="SAM" id="MobiDB-lite"/>
    </source>
</evidence>
<dbReference type="InParanoid" id="A0A545AXL6"/>
<protein>
    <submittedName>
        <fullName evidence="6">FAD-dependent monooxygenase</fullName>
    </submittedName>
</protein>
<sequence length="347" mass="35985">MRALVVGAGIGGSTAALALSAAGWDVTVHEAHPKLAGSGPGAFLTLAPNGLLALEQVGAASVARSVGFELSTLALLDASGFEVAVRPMGEFRCLLWIELVAALHREVRQRGIPVLHDRRVESVSGREADVVVGADGLWSTLRRAIDPARPRYTGQRVFFGYTPGAVSVAGVSAAPGRFTIIRGSASVFGYTVSPSGVAYWFARVTDALGSDESPGYLLDRLRPDATPAAGLAAASGGRIRVTDAYDLPGVRRWRAGRLLLLGDAAHAAAPATGQGASMAMEDAVILAKALRDSDDVDAALALYERVRRPRVEANTEASARSTAGSAPGPGVETDIAAQLDWGRRLGG</sequence>
<feature type="signal peptide" evidence="4">
    <location>
        <begin position="1"/>
        <end position="18"/>
    </location>
</feature>
<dbReference type="Gene3D" id="3.50.50.60">
    <property type="entry name" value="FAD/NAD(P)-binding domain"/>
    <property type="match status" value="1"/>
</dbReference>
<evidence type="ECO:0000313" key="6">
    <source>
        <dbReference type="EMBL" id="TQS46076.1"/>
    </source>
</evidence>
<feature type="domain" description="FAD-binding" evidence="5">
    <location>
        <begin position="124"/>
        <end position="317"/>
    </location>
</feature>
<feature type="compositionally biased region" description="Polar residues" evidence="3">
    <location>
        <begin position="315"/>
        <end position="324"/>
    </location>
</feature>
<dbReference type="InterPro" id="IPR002938">
    <property type="entry name" value="FAD-bd"/>
</dbReference>
<evidence type="ECO:0000256" key="4">
    <source>
        <dbReference type="SAM" id="SignalP"/>
    </source>
</evidence>
<feature type="chain" id="PRO_5038939998" evidence="4">
    <location>
        <begin position="19"/>
        <end position="347"/>
    </location>
</feature>
<dbReference type="RefSeq" id="WP_142703483.1">
    <property type="nucleotide sequence ID" value="NZ_VIRS01000003.1"/>
</dbReference>